<sequence length="239" mass="27436">MSYIYLIRHGQASFDADDYDQLSSLGEEQSRKLGEWLSRTKQTLDHVVIGGNRRHRQTAQHCLQSFGTTQASILEQNWLVDQGFNEFMHEEVLLKHSPEFDHFSDLKKSIAQQSDPRRAFHSLFSAAMTRWTSGEFDDYSESWIAFQQRCRMALRKVIDLLEGTEHNKNIGIFTSGGTISVLLQPILGINDQHIFELNASLLNTGVTRLKVSTQQIRLRDLNSTAHLELDGRPELLSYR</sequence>
<name>A0A941E2I3_9BURK</name>
<dbReference type="AlphaFoldDB" id="A0A941E2I3"/>
<dbReference type="InterPro" id="IPR029033">
    <property type="entry name" value="His_PPase_superfam"/>
</dbReference>
<evidence type="ECO:0000256" key="1">
    <source>
        <dbReference type="ARBA" id="ARBA00022801"/>
    </source>
</evidence>
<keyword evidence="1" id="KW-0378">Hydrolase</keyword>
<dbReference type="EMBL" id="JAGSPJ010000002">
    <property type="protein sequence ID" value="MBR7799811.1"/>
    <property type="molecule type" value="Genomic_DNA"/>
</dbReference>
<dbReference type="Gene3D" id="3.40.50.1240">
    <property type="entry name" value="Phosphoglycerate mutase-like"/>
    <property type="match status" value="1"/>
</dbReference>
<dbReference type="PANTHER" id="PTHR20935:SF0">
    <property type="entry name" value="SERINE_THREONINE-PROTEIN PHOSPHATASE PGAM5, MITOCHONDRIAL"/>
    <property type="match status" value="1"/>
</dbReference>
<dbReference type="PANTHER" id="PTHR20935">
    <property type="entry name" value="PHOSPHOGLYCERATE MUTASE-RELATED"/>
    <property type="match status" value="1"/>
</dbReference>
<reference evidence="2" key="1">
    <citation type="submission" date="2021-04" db="EMBL/GenBank/DDBJ databases">
        <title>novel species isolated from subtropical streams in China.</title>
        <authorList>
            <person name="Lu H."/>
        </authorList>
    </citation>
    <scope>NUCLEOTIDE SEQUENCE</scope>
    <source>
        <strain evidence="2">FT137W</strain>
    </source>
</reference>
<dbReference type="RefSeq" id="WP_212674926.1">
    <property type="nucleotide sequence ID" value="NZ_JAGSPJ010000002.1"/>
</dbReference>
<dbReference type="InterPro" id="IPR013078">
    <property type="entry name" value="His_Pase_superF_clade-1"/>
</dbReference>
<dbReference type="InterPro" id="IPR051021">
    <property type="entry name" value="Mito_Ser/Thr_phosphatase"/>
</dbReference>
<keyword evidence="3" id="KW-1185">Reference proteome</keyword>
<gene>
    <name evidence="2" type="ORF">KDM90_07370</name>
</gene>
<dbReference type="Proteomes" id="UP000678545">
    <property type="component" value="Unassembled WGS sequence"/>
</dbReference>
<evidence type="ECO:0000313" key="2">
    <source>
        <dbReference type="EMBL" id="MBR7799811.1"/>
    </source>
</evidence>
<accession>A0A941E2I3</accession>
<evidence type="ECO:0000313" key="3">
    <source>
        <dbReference type="Proteomes" id="UP000678545"/>
    </source>
</evidence>
<dbReference type="SUPFAM" id="SSF53254">
    <property type="entry name" value="Phosphoglycerate mutase-like"/>
    <property type="match status" value="1"/>
</dbReference>
<dbReference type="Pfam" id="PF00300">
    <property type="entry name" value="His_Phos_1"/>
    <property type="match status" value="1"/>
</dbReference>
<organism evidence="2 3">
    <name type="scientific">Undibacterium fentianense</name>
    <dbReference type="NCBI Taxonomy" id="2828728"/>
    <lineage>
        <taxon>Bacteria</taxon>
        <taxon>Pseudomonadati</taxon>
        <taxon>Pseudomonadota</taxon>
        <taxon>Betaproteobacteria</taxon>
        <taxon>Burkholderiales</taxon>
        <taxon>Oxalobacteraceae</taxon>
        <taxon>Undibacterium</taxon>
    </lineage>
</organism>
<dbReference type="SMART" id="SM00855">
    <property type="entry name" value="PGAM"/>
    <property type="match status" value="1"/>
</dbReference>
<comment type="caution">
    <text evidence="2">The sequence shown here is derived from an EMBL/GenBank/DDBJ whole genome shotgun (WGS) entry which is preliminary data.</text>
</comment>
<proteinExistence type="predicted"/>
<dbReference type="GO" id="GO:0016787">
    <property type="term" value="F:hydrolase activity"/>
    <property type="evidence" value="ECO:0007669"/>
    <property type="project" value="UniProtKB-KW"/>
</dbReference>
<dbReference type="CDD" id="cd07067">
    <property type="entry name" value="HP_PGM_like"/>
    <property type="match status" value="1"/>
</dbReference>
<protein>
    <submittedName>
        <fullName evidence="2">Histidine phosphatase family protein</fullName>
    </submittedName>
</protein>